<comment type="caution">
    <text evidence="1">The sequence shown here is derived from an EMBL/GenBank/DDBJ whole genome shotgun (WGS) entry which is preliminary data.</text>
</comment>
<dbReference type="RefSeq" id="WP_215487279.1">
    <property type="nucleotide sequence ID" value="NZ_BAAAPJ010000002.1"/>
</dbReference>
<dbReference type="Pfam" id="PF08310">
    <property type="entry name" value="LGFP"/>
    <property type="match status" value="3"/>
</dbReference>
<dbReference type="Proteomes" id="UP000740605">
    <property type="component" value="Unassembled WGS sequence"/>
</dbReference>
<evidence type="ECO:0000313" key="1">
    <source>
        <dbReference type="EMBL" id="MBT8798045.1"/>
    </source>
</evidence>
<dbReference type="EMBL" id="JAFLHG010000006">
    <property type="protein sequence ID" value="MBT8798045.1"/>
    <property type="molecule type" value="Genomic_DNA"/>
</dbReference>
<evidence type="ECO:0000313" key="2">
    <source>
        <dbReference type="Proteomes" id="UP000740605"/>
    </source>
</evidence>
<name>A0ABS5XU32_9MICO</name>
<sequence length="1417" mass="147914">MSHIISIRFDAAGPVIEGADGLPSTATGAVAPTPLTAPVAGRASADSLDHGWIPDGALTVDGVDGVLTFGECAMDVVLAGVTATRPGALVSGSGIPAAVSLSPDDSGGTRVTAEVRTTGAPVSLDTVLPVGTDVARIGVWIAGTEAALAVDGVIVARRRTTAPAPPAAGTIVLGGAPADDGTPTATEATIVEVTVGDLLDATQEAELARAASDGLGEIDSLVASGIEGSPGAPTAAPMRQGGVRWQTFGAATAYWSAATGAHLVYERIGAVHSARGGVLGRLGLPISGESGVAELLERLRVKPRGKSGLTGWDVLQSRGVLSRQDTVLPASDAALRRASATVRASALVPTASAPAEAGERHAGAAIGERLTGRRASRPLETALGSVSVHRGVGAALERGEIGAVEASVALPQAFLRNDALSAAITALRPDTRADARPVGEDAGGLGGLLADSERRGVPIQVAVGDLGYVIIGPRAQLFQHGIVIVTANAAVELYDEILAHWLLLGGTRGFLGAPRGSQIGIVGGAYADFGGGRIYWSAPTGAHEVHGAILDRYFNTDGTDRAFGFPTSDELAVDGFETARMSTFEGGIIFWRPETGAVKLAGDFLAAWNAADGIAHYGLPTTEMQKVTRGGVEYRWQVFDRGVLMWTADIGIFDQLAVRIARVATGNIDDGFELSGLIPREDTTAELIVKAWVWVDGAEVLHKESGHGGASMDFSDWETAPFPVRPETTVRIRIEAWDWDEISSNDRLAERDVTYTMGGDLWGLTEASGAHLNEPSTANDSSNADGGDVTFDYSISPPVAIEIGRMREHHFWRFSNKGRDHLPWSMYKETFVDIDGDDVNYFTDPLDSWYYDSQYENVADGGNCFGFSVSAIDAFQRRGGVPQPLSQQTSNRVDDKNWRLINRGQGSQKAASVVLYKIGAKLEPDFCDPRRVWARVKARTDAGTPITLSLRGYDDAKDAGVGHAVIAHRCEQTGDGARRIYIADSNVPYGPGWERDESSMIVIGADGSFHVEPSGTYPEFVAPAFEEGSLGKRYLMEIPESAYASPLRTPVWDSATALACLAGGILTSDGAAVGQVEAGGRKLVGDQRRRLIDDLRLQSEVLDGAVRGGIVEAAQPIDEMQLAPEAVASVVATGLRDQQRLVSAAALVADNGSVGLDLPTAAIGFASALDTVPGAERAKASWGSVSLISSERADRIEAALNRSGVSIGDLITPGAMPDVAFVHADDDRPGREIVAFRGTVPDEITVTLRGRGEVYRTALLGRAALIRTSAPLARGALDTLVAQQLAGLRPGVRIIGAGEARIADVSLDLRKDAGQSAGGDGPSGWAVRLGVGEGASASVRWLAGRPGLRLQHAVAVPASELVYRAGTVAYPVAAAQAGEIIRIAPADPASPLGAARIERLNVVGDLLSSDVVDATGR</sequence>
<proteinExistence type="predicted"/>
<dbReference type="InterPro" id="IPR013207">
    <property type="entry name" value="LGFP"/>
</dbReference>
<reference evidence="1 2" key="1">
    <citation type="submission" date="2021-03" db="EMBL/GenBank/DDBJ databases">
        <title>Microbacterium pauli sp. nov., isolated from microfiltered milk.</title>
        <authorList>
            <person name="Bellassi P."/>
            <person name="Fontana A."/>
            <person name="Callegari M.L."/>
            <person name="Lorenzo M."/>
            <person name="Cappa F."/>
        </authorList>
    </citation>
    <scope>NUCLEOTIDE SEQUENCE [LARGE SCALE GENOMIC DNA]</scope>
    <source>
        <strain evidence="1 2">DSM 18909</strain>
    </source>
</reference>
<protein>
    <submittedName>
        <fullName evidence="1">Uncharacterized protein</fullName>
    </submittedName>
</protein>
<organism evidence="1 2">
    <name type="scientific">Microbacterium flavum</name>
    <dbReference type="NCBI Taxonomy" id="415216"/>
    <lineage>
        <taxon>Bacteria</taxon>
        <taxon>Bacillati</taxon>
        <taxon>Actinomycetota</taxon>
        <taxon>Actinomycetes</taxon>
        <taxon>Micrococcales</taxon>
        <taxon>Microbacteriaceae</taxon>
        <taxon>Microbacterium</taxon>
    </lineage>
</organism>
<accession>A0ABS5XU32</accession>
<keyword evidence="2" id="KW-1185">Reference proteome</keyword>
<gene>
    <name evidence="1" type="ORF">J0P97_08175</name>
</gene>